<dbReference type="Pfam" id="PF03239">
    <property type="entry name" value="FTR1"/>
    <property type="match status" value="1"/>
</dbReference>
<name>A0A191ZHH4_9GAMM</name>
<dbReference type="STRING" id="1860122.A9404_08020"/>
<organism evidence="7 8">
    <name type="scientific">Halothiobacillus diazotrophicus</name>
    <dbReference type="NCBI Taxonomy" id="1860122"/>
    <lineage>
        <taxon>Bacteria</taxon>
        <taxon>Pseudomonadati</taxon>
        <taxon>Pseudomonadota</taxon>
        <taxon>Gammaproteobacteria</taxon>
        <taxon>Chromatiales</taxon>
        <taxon>Halothiobacillaceae</taxon>
        <taxon>Halothiobacillus</taxon>
    </lineage>
</organism>
<accession>A0A191ZHH4</accession>
<evidence type="ECO:0000256" key="6">
    <source>
        <dbReference type="SAM" id="Phobius"/>
    </source>
</evidence>
<feature type="transmembrane region" description="Helical" evidence="6">
    <location>
        <begin position="247"/>
        <end position="264"/>
    </location>
</feature>
<dbReference type="PANTHER" id="PTHR31632:SF2">
    <property type="entry name" value="PLASMA MEMBRANE IRON PERMEASE"/>
    <property type="match status" value="1"/>
</dbReference>
<dbReference type="Proteomes" id="UP000078596">
    <property type="component" value="Chromosome"/>
</dbReference>
<dbReference type="AlphaFoldDB" id="A0A191ZHH4"/>
<dbReference type="InterPro" id="IPR004923">
    <property type="entry name" value="FTR1/Fip1/EfeU"/>
</dbReference>
<keyword evidence="8" id="KW-1185">Reference proteome</keyword>
<feature type="transmembrane region" description="Helical" evidence="6">
    <location>
        <begin position="108"/>
        <end position="126"/>
    </location>
</feature>
<evidence type="ECO:0000313" key="8">
    <source>
        <dbReference type="Proteomes" id="UP000078596"/>
    </source>
</evidence>
<evidence type="ECO:0000256" key="5">
    <source>
        <dbReference type="ARBA" id="ARBA00023136"/>
    </source>
</evidence>
<reference evidence="7 8" key="1">
    <citation type="submission" date="2016-06" db="EMBL/GenBank/DDBJ databases">
        <title>Insight into the functional genes involving in sulfur oxidation in Pearl River water.</title>
        <authorList>
            <person name="Luo J."/>
            <person name="Tan X."/>
            <person name="Lin W."/>
        </authorList>
    </citation>
    <scope>NUCLEOTIDE SEQUENCE [LARGE SCALE GENOMIC DNA]</scope>
    <source>
        <strain evidence="7 8">LS2</strain>
    </source>
</reference>
<feature type="transmembrane region" description="Helical" evidence="6">
    <location>
        <begin position="35"/>
        <end position="53"/>
    </location>
</feature>
<dbReference type="OrthoDB" id="8215804at2"/>
<proteinExistence type="inferred from homology"/>
<evidence type="ECO:0000256" key="3">
    <source>
        <dbReference type="ARBA" id="ARBA00022692"/>
    </source>
</evidence>
<dbReference type="GO" id="GO:0015093">
    <property type="term" value="F:ferrous iron transmembrane transporter activity"/>
    <property type="evidence" value="ECO:0007669"/>
    <property type="project" value="TreeGrafter"/>
</dbReference>
<evidence type="ECO:0000313" key="7">
    <source>
        <dbReference type="EMBL" id="ANJ67334.1"/>
    </source>
</evidence>
<dbReference type="EMBL" id="CP016027">
    <property type="protein sequence ID" value="ANJ67334.1"/>
    <property type="molecule type" value="Genomic_DNA"/>
</dbReference>
<comment type="subcellular location">
    <subcellularLocation>
        <location evidence="1">Membrane</location>
        <topology evidence="1">Multi-pass membrane protein</topology>
    </subcellularLocation>
</comment>
<dbReference type="RefSeq" id="WP_066099992.1">
    <property type="nucleotide sequence ID" value="NZ_CP016027.1"/>
</dbReference>
<dbReference type="PANTHER" id="PTHR31632">
    <property type="entry name" value="IRON TRANSPORTER FTH1"/>
    <property type="match status" value="1"/>
</dbReference>
<dbReference type="KEGG" id="haz:A9404_08020"/>
<sequence length="275" mass="28502">MISAAIIVFRETLEAALILGIIAAATVGVTGRARWLTAGVLAGIAGSLVVASLTEQIANLAEGMGQELFNALVLGVVVLMLAWHNIWMARHGATLARDARQLGRDVQAGAKALPILFVVIALAVLREGSETALFLYGMSLGGQHDAWAIVNGAGMGLAAGAAAGLALYLGFLRIPTRWFFVVTSGLILFLAAAMASQVANLLIQSDLLPSLAAPLWDTSGLLSNDSAVGLLLQTLVGYDANPAGMQVIFYVATAALILLGMRLARQKPAPVGSPH</sequence>
<protein>
    <submittedName>
        <fullName evidence="7">Iron permease</fullName>
    </submittedName>
</protein>
<gene>
    <name evidence="7" type="ORF">A9404_08020</name>
</gene>
<keyword evidence="5 6" id="KW-0472">Membrane</keyword>
<dbReference type="GO" id="GO:0033573">
    <property type="term" value="C:high-affinity iron permease complex"/>
    <property type="evidence" value="ECO:0007669"/>
    <property type="project" value="InterPro"/>
</dbReference>
<keyword evidence="3 6" id="KW-0812">Transmembrane</keyword>
<feature type="transmembrane region" description="Helical" evidence="6">
    <location>
        <begin position="68"/>
        <end position="87"/>
    </location>
</feature>
<feature type="transmembrane region" description="Helical" evidence="6">
    <location>
        <begin position="178"/>
        <end position="203"/>
    </location>
</feature>
<evidence type="ECO:0000256" key="2">
    <source>
        <dbReference type="ARBA" id="ARBA00008333"/>
    </source>
</evidence>
<evidence type="ECO:0000256" key="4">
    <source>
        <dbReference type="ARBA" id="ARBA00022989"/>
    </source>
</evidence>
<evidence type="ECO:0000256" key="1">
    <source>
        <dbReference type="ARBA" id="ARBA00004141"/>
    </source>
</evidence>
<keyword evidence="4 6" id="KW-1133">Transmembrane helix</keyword>
<feature type="transmembrane region" description="Helical" evidence="6">
    <location>
        <begin position="6"/>
        <end position="28"/>
    </location>
</feature>
<feature type="transmembrane region" description="Helical" evidence="6">
    <location>
        <begin position="146"/>
        <end position="171"/>
    </location>
</feature>
<comment type="similarity">
    <text evidence="2">Belongs to the oxidase-dependent Fe transporter (OFeT) (TC 9.A.10.1) family.</text>
</comment>